<comment type="caution">
    <text evidence="2">The sequence shown here is derived from an EMBL/GenBank/DDBJ whole genome shotgun (WGS) entry which is preliminary data.</text>
</comment>
<gene>
    <name evidence="2" type="ORF">PMAYCL1PPCAC_14623</name>
</gene>
<evidence type="ECO:0000313" key="3">
    <source>
        <dbReference type="Proteomes" id="UP001328107"/>
    </source>
</evidence>
<protein>
    <submittedName>
        <fullName evidence="2">Uncharacterized protein</fullName>
    </submittedName>
</protein>
<feature type="non-terminal residue" evidence="2">
    <location>
        <position position="95"/>
    </location>
</feature>
<dbReference type="AlphaFoldDB" id="A0AAN4ZT56"/>
<sequence length="95" mass="10889">ILCDVLIVRKIYIIWRYRTSSITAYLNSSESGIATGFNIGNTIKLTPVSSSSKPNKFETRIAFAFLWLSLSFLIPTIIFNSRSWLQDFFLFNLIS</sequence>
<name>A0AAN4ZT56_9BILA</name>
<accession>A0AAN4ZT56</accession>
<dbReference type="EMBL" id="BTRK01000003">
    <property type="protein sequence ID" value="GMR44428.1"/>
    <property type="molecule type" value="Genomic_DNA"/>
</dbReference>
<reference evidence="3" key="1">
    <citation type="submission" date="2022-10" db="EMBL/GenBank/DDBJ databases">
        <title>Genome assembly of Pristionchus species.</title>
        <authorList>
            <person name="Yoshida K."/>
            <person name="Sommer R.J."/>
        </authorList>
    </citation>
    <scope>NUCLEOTIDE SEQUENCE [LARGE SCALE GENOMIC DNA]</scope>
    <source>
        <strain evidence="3">RS5460</strain>
    </source>
</reference>
<feature type="transmembrane region" description="Helical" evidence="1">
    <location>
        <begin position="61"/>
        <end position="79"/>
    </location>
</feature>
<evidence type="ECO:0000256" key="1">
    <source>
        <dbReference type="SAM" id="Phobius"/>
    </source>
</evidence>
<keyword evidence="1" id="KW-0472">Membrane</keyword>
<feature type="non-terminal residue" evidence="2">
    <location>
        <position position="1"/>
    </location>
</feature>
<proteinExistence type="predicted"/>
<keyword evidence="3" id="KW-1185">Reference proteome</keyword>
<organism evidence="2 3">
    <name type="scientific">Pristionchus mayeri</name>
    <dbReference type="NCBI Taxonomy" id="1317129"/>
    <lineage>
        <taxon>Eukaryota</taxon>
        <taxon>Metazoa</taxon>
        <taxon>Ecdysozoa</taxon>
        <taxon>Nematoda</taxon>
        <taxon>Chromadorea</taxon>
        <taxon>Rhabditida</taxon>
        <taxon>Rhabditina</taxon>
        <taxon>Diplogasteromorpha</taxon>
        <taxon>Diplogasteroidea</taxon>
        <taxon>Neodiplogasteridae</taxon>
        <taxon>Pristionchus</taxon>
    </lineage>
</organism>
<dbReference type="Proteomes" id="UP001328107">
    <property type="component" value="Unassembled WGS sequence"/>
</dbReference>
<keyword evidence="1" id="KW-1133">Transmembrane helix</keyword>
<evidence type="ECO:0000313" key="2">
    <source>
        <dbReference type="EMBL" id="GMR44428.1"/>
    </source>
</evidence>
<keyword evidence="1" id="KW-0812">Transmembrane</keyword>